<evidence type="ECO:0000256" key="4">
    <source>
        <dbReference type="ARBA" id="ARBA00022670"/>
    </source>
</evidence>
<comment type="caution">
    <text evidence="10">The sequence shown here is derived from an EMBL/GenBank/DDBJ whole genome shotgun (WGS) entry which is preliminary data.</text>
</comment>
<sequence length="1001" mass="112270">MPGPMSNGNGVIPRRNIPALSLADLHEKAKVNPSETTNYTPKQWLSVIGKLYDEGDRAWNIGDLNNAYYHYLKGCNVMVEILNLHPASNDVKKTSVYIELKKRTSDEILYNLEKIKMRLEQQQQQQQQPVDNGDDLVGRALEKFPAVSELELTTTGGSSKHEVSLDDMLPSVPTHAPTKAGPPQRHMKMPEPTPTAPNTTMNSTPQPKPPPPPMHMPVPQPSQQHKLPPTSSSSSPSSSSSGLALPGRTNHNFPQIMAVEPRDLAKWIKVQKNPPSVLLLDVRPLSMFQEGCIRHPYICQIEPMVLRRGVTSEKIQASLVLSDDSHQEVFSRRNEFDLVVYYDQDSKQPATASEPLRNLRSAIYESEFNKSLPRVPMMLAGGFIAWQQTIGEHGVYRSIKPRSTPADKENENPKKERSHRHHWLHSVVGRSSARKEPVQVHYTAFDYFTNKQRDRPLQSMDQQHKPAVQGIFGNWLDSSAASSRPDNNALPLTMPIAPPDLRPSEETTPRTPTEESISAKYPDIRPNTSSAAAAANNNTGLQRRNTFIDNPFHGFTETKNDLYDVPPIPPKPRRPLPPPPPPPSRTPPTHTQEAKIVRPSSAGAIAAAPTPPAIPSKPSALVPIQHPVAESRFAPVSDSSFSQLGSVMIGTTGLKNLGNTCYMNSIVQCLSGTIPLARYLISGTYKRDLNKNNPLGTGGVLVQCFSDLLRVMWSGSYSFISPVTFREALGPFAPQFSGTDQQDSQEFLVFLLDGLHEDVNLVQRRPSPRPEDPEEEARFERLPDWQASAIAWDRYLERNKSIIVSLFQGQYRSRLTCLTCKQTSTTYNTFMSLSLPIPKGNSTVSLYHCLDAFVKEEILENDDAWHCPRCKTFRRSSKRLTLSRLPVVLLVHLKRFSFDGPFRNKLETLVNYPTRDLDLSPYVPSSMNPPDMKERPIHRYDLYGVSNHYGSLTGGHYTACVRNGYRQEWHYFDDTRFSVCDEGKAVSRAAYNLFYVRSTVK</sequence>
<evidence type="ECO:0000256" key="6">
    <source>
        <dbReference type="ARBA" id="ARBA00022801"/>
    </source>
</evidence>
<comment type="similarity">
    <text evidence="2">Belongs to the peptidase C19 family.</text>
</comment>
<dbReference type="EMBL" id="CBTN010000090">
    <property type="protein sequence ID" value="CDH60367.1"/>
    <property type="molecule type" value="Genomic_DNA"/>
</dbReference>
<dbReference type="VEuPathDB" id="FungiDB:LCOR_11150.1"/>
<proteinExistence type="inferred from homology"/>
<keyword evidence="4" id="KW-0645">Protease</keyword>
<dbReference type="PROSITE" id="PS00972">
    <property type="entry name" value="USP_1"/>
    <property type="match status" value="1"/>
</dbReference>
<dbReference type="OrthoDB" id="292964at2759"/>
<dbReference type="STRING" id="1263082.A0A068SEV5"/>
<dbReference type="AlphaFoldDB" id="A0A068SEV5"/>
<comment type="catalytic activity">
    <reaction evidence="1">
        <text>Thiol-dependent hydrolysis of ester, thioester, amide, peptide and isopeptide bonds formed by the C-terminal Gly of ubiquitin (a 76-residue protein attached to proteins as an intracellular targeting signal).</text>
        <dbReference type="EC" id="3.4.19.12"/>
    </reaction>
</comment>
<accession>A0A068SEV5</accession>
<evidence type="ECO:0000313" key="10">
    <source>
        <dbReference type="EMBL" id="CDH60367.1"/>
    </source>
</evidence>
<dbReference type="InterPro" id="IPR028889">
    <property type="entry name" value="USP"/>
</dbReference>
<evidence type="ECO:0000256" key="5">
    <source>
        <dbReference type="ARBA" id="ARBA00022786"/>
    </source>
</evidence>
<dbReference type="InterPro" id="IPR050185">
    <property type="entry name" value="Ub_carboxyl-term_hydrolase"/>
</dbReference>
<keyword evidence="7" id="KW-0788">Thiol protease</keyword>
<dbReference type="InterPro" id="IPR018200">
    <property type="entry name" value="USP_CS"/>
</dbReference>
<dbReference type="PROSITE" id="PS00973">
    <property type="entry name" value="USP_2"/>
    <property type="match status" value="1"/>
</dbReference>
<feature type="region of interest" description="Disordered" evidence="8">
    <location>
        <begin position="148"/>
        <end position="252"/>
    </location>
</feature>
<feature type="compositionally biased region" description="Pro residues" evidence="8">
    <location>
        <begin position="206"/>
        <end position="220"/>
    </location>
</feature>
<evidence type="ECO:0000259" key="9">
    <source>
        <dbReference type="PROSITE" id="PS50235"/>
    </source>
</evidence>
<dbReference type="GO" id="GO:0016579">
    <property type="term" value="P:protein deubiquitination"/>
    <property type="evidence" value="ECO:0007669"/>
    <property type="project" value="InterPro"/>
</dbReference>
<protein>
    <recommendedName>
        <fullName evidence="3">ubiquitinyl hydrolase 1</fullName>
        <ecNumber evidence="3">3.4.19.12</ecNumber>
    </recommendedName>
</protein>
<dbReference type="PANTHER" id="PTHR21646:SF95">
    <property type="entry name" value="UBIQUITIN CARBOXYL-TERMINAL HYDROLASE 4-RELATED"/>
    <property type="match status" value="1"/>
</dbReference>
<feature type="compositionally biased region" description="Low complexity" evidence="8">
    <location>
        <begin position="221"/>
        <end position="241"/>
    </location>
</feature>
<dbReference type="SUPFAM" id="SSF54001">
    <property type="entry name" value="Cysteine proteinases"/>
    <property type="match status" value="1"/>
</dbReference>
<gene>
    <name evidence="10" type="ORF">LCOR_11150.1</name>
</gene>
<dbReference type="EC" id="3.4.19.12" evidence="3"/>
<reference evidence="10" key="1">
    <citation type="submission" date="2013-08" db="EMBL/GenBank/DDBJ databases">
        <title>Gene expansion shapes genome architecture in the human pathogen Lichtheimia corymbifera: an evolutionary genomics analysis in the ancient terrestrial Mucorales (Mucoromycotina).</title>
        <authorList>
            <person name="Schwartze V.U."/>
            <person name="Winter S."/>
            <person name="Shelest E."/>
            <person name="Marcet-Houben M."/>
            <person name="Horn F."/>
            <person name="Wehner S."/>
            <person name="Hoffmann K."/>
            <person name="Riege K."/>
            <person name="Sammeth M."/>
            <person name="Nowrousian M."/>
            <person name="Valiante V."/>
            <person name="Linde J."/>
            <person name="Jacobsen I.D."/>
            <person name="Marz M."/>
            <person name="Brakhage A.A."/>
            <person name="Gabaldon T."/>
            <person name="Bocker S."/>
            <person name="Voigt K."/>
        </authorList>
    </citation>
    <scope>NUCLEOTIDE SEQUENCE [LARGE SCALE GENOMIC DNA]</scope>
    <source>
        <strain evidence="10">FSU 9682</strain>
    </source>
</reference>
<feature type="region of interest" description="Disordered" evidence="8">
    <location>
        <begin position="396"/>
        <end position="422"/>
    </location>
</feature>
<dbReference type="GO" id="GO:0004843">
    <property type="term" value="F:cysteine-type deubiquitinase activity"/>
    <property type="evidence" value="ECO:0007669"/>
    <property type="project" value="UniProtKB-EC"/>
</dbReference>
<dbReference type="Pfam" id="PF08969">
    <property type="entry name" value="USP8_dimer"/>
    <property type="match status" value="1"/>
</dbReference>
<dbReference type="CDD" id="cd02674">
    <property type="entry name" value="Peptidase_C19R"/>
    <property type="match status" value="1"/>
</dbReference>
<feature type="compositionally biased region" description="Pro residues" evidence="8">
    <location>
        <begin position="566"/>
        <end position="586"/>
    </location>
</feature>
<name>A0A068SEV5_9FUNG</name>
<evidence type="ECO:0000256" key="3">
    <source>
        <dbReference type="ARBA" id="ARBA00012759"/>
    </source>
</evidence>
<dbReference type="PANTHER" id="PTHR21646">
    <property type="entry name" value="UBIQUITIN CARBOXYL-TERMINAL HYDROLASE"/>
    <property type="match status" value="1"/>
</dbReference>
<dbReference type="Gene3D" id="3.90.70.10">
    <property type="entry name" value="Cysteine proteinases"/>
    <property type="match status" value="1"/>
</dbReference>
<keyword evidence="11" id="KW-1185">Reference proteome</keyword>
<dbReference type="PROSITE" id="PS50235">
    <property type="entry name" value="USP_3"/>
    <property type="match status" value="1"/>
</dbReference>
<feature type="domain" description="USP" evidence="9">
    <location>
        <begin position="652"/>
        <end position="998"/>
    </location>
</feature>
<evidence type="ECO:0000256" key="2">
    <source>
        <dbReference type="ARBA" id="ARBA00009085"/>
    </source>
</evidence>
<feature type="region of interest" description="Disordered" evidence="8">
    <location>
        <begin position="557"/>
        <end position="595"/>
    </location>
</feature>
<evidence type="ECO:0000256" key="8">
    <source>
        <dbReference type="SAM" id="MobiDB-lite"/>
    </source>
</evidence>
<evidence type="ECO:0000256" key="7">
    <source>
        <dbReference type="ARBA" id="ARBA00022807"/>
    </source>
</evidence>
<organism evidence="10 11">
    <name type="scientific">Lichtheimia corymbifera JMRC:FSU:9682</name>
    <dbReference type="NCBI Taxonomy" id="1263082"/>
    <lineage>
        <taxon>Eukaryota</taxon>
        <taxon>Fungi</taxon>
        <taxon>Fungi incertae sedis</taxon>
        <taxon>Mucoromycota</taxon>
        <taxon>Mucoromycotina</taxon>
        <taxon>Mucoromycetes</taxon>
        <taxon>Mucorales</taxon>
        <taxon>Lichtheimiaceae</taxon>
        <taxon>Lichtheimia</taxon>
    </lineage>
</organism>
<evidence type="ECO:0000313" key="11">
    <source>
        <dbReference type="Proteomes" id="UP000027586"/>
    </source>
</evidence>
<evidence type="ECO:0000256" key="1">
    <source>
        <dbReference type="ARBA" id="ARBA00000707"/>
    </source>
</evidence>
<dbReference type="SUPFAM" id="SSF52821">
    <property type="entry name" value="Rhodanese/Cell cycle control phosphatase"/>
    <property type="match status" value="1"/>
</dbReference>
<dbReference type="InterPro" id="IPR015063">
    <property type="entry name" value="USP8_dimer"/>
</dbReference>
<feature type="compositionally biased region" description="Basic and acidic residues" evidence="8">
    <location>
        <begin position="405"/>
        <end position="415"/>
    </location>
</feature>
<dbReference type="InterPro" id="IPR038765">
    <property type="entry name" value="Papain-like_cys_pep_sf"/>
</dbReference>
<feature type="region of interest" description="Disordered" evidence="8">
    <location>
        <begin position="479"/>
        <end position="531"/>
    </location>
</feature>
<keyword evidence="6" id="KW-0378">Hydrolase</keyword>
<dbReference type="InterPro" id="IPR001394">
    <property type="entry name" value="Peptidase_C19_UCH"/>
</dbReference>
<dbReference type="GO" id="GO:0006508">
    <property type="term" value="P:proteolysis"/>
    <property type="evidence" value="ECO:0007669"/>
    <property type="project" value="UniProtKB-KW"/>
</dbReference>
<keyword evidence="5" id="KW-0833">Ubl conjugation pathway</keyword>
<dbReference type="Pfam" id="PF00443">
    <property type="entry name" value="UCH"/>
    <property type="match status" value="1"/>
</dbReference>
<dbReference type="Proteomes" id="UP000027586">
    <property type="component" value="Unassembled WGS sequence"/>
</dbReference>
<dbReference type="Gene3D" id="3.40.250.10">
    <property type="entry name" value="Rhodanese-like domain"/>
    <property type="match status" value="1"/>
</dbReference>
<dbReference type="Gene3D" id="1.20.58.80">
    <property type="entry name" value="Phosphotransferase system, lactose/cellobiose-type IIA subunit"/>
    <property type="match status" value="1"/>
</dbReference>
<dbReference type="InterPro" id="IPR036873">
    <property type="entry name" value="Rhodanese-like_dom_sf"/>
</dbReference>